<dbReference type="Pfam" id="PF03830">
    <property type="entry name" value="PTSIIB_sorb"/>
    <property type="match status" value="1"/>
</dbReference>
<dbReference type="GO" id="GO:0009401">
    <property type="term" value="P:phosphoenolpyruvate-dependent sugar phosphotransferase system"/>
    <property type="evidence" value="ECO:0007669"/>
    <property type="project" value="UniProtKB-KW"/>
</dbReference>
<evidence type="ECO:0000259" key="8">
    <source>
        <dbReference type="PROSITE" id="PS51101"/>
    </source>
</evidence>
<reference evidence="10 11" key="1">
    <citation type="submission" date="2019-04" db="EMBL/GenBank/DDBJ databases">
        <title>Step-wise assembly of the neonatal virome modulated by breast feeding.</title>
        <authorList>
            <person name="Liang G."/>
            <person name="Bushman F."/>
        </authorList>
    </citation>
    <scope>NUCLEOTIDE SEQUENCE [LARGE SCALE GENOMIC DNA]</scope>
    <source>
        <strain evidence="10 11">E3404</strain>
    </source>
</reference>
<reference evidence="9" key="2">
    <citation type="submission" date="2023-03" db="EMBL/GenBank/DDBJ databases">
        <authorList>
            <person name="Shen W."/>
            <person name="Cai J."/>
        </authorList>
    </citation>
    <scope>NUCLEOTIDE SEQUENCE</scope>
    <source>
        <strain evidence="9">K69-2</strain>
    </source>
</reference>
<keyword evidence="4 9" id="KW-0762">Sugar transport</keyword>
<dbReference type="EMBL" id="JARPZN010000012">
    <property type="protein sequence ID" value="MDT2691299.1"/>
    <property type="molecule type" value="Genomic_DNA"/>
</dbReference>
<dbReference type="GO" id="GO:0008982">
    <property type="term" value="F:protein-N(PI)-phosphohistidine-sugar phosphotransferase activity"/>
    <property type="evidence" value="ECO:0007669"/>
    <property type="project" value="InterPro"/>
</dbReference>
<accession>A0A4V6LK28</accession>
<sequence>MSIALTRVDFRLIHGQVITRWLKQCDINEIVTVDTALSKDEFMQDVFKMAAPKGVRIRILSVEEAVAAQENGEFERNRILVLLKSVQELTNAINAGLALPEIQIGGLGGGPGRKAVNNAITLDRKDADQLLAIESKGINVYFQTTPDYPSETLQNAVKKLA</sequence>
<name>A0A4V6LK28_ENTGA</name>
<dbReference type="InterPro" id="IPR004720">
    <property type="entry name" value="PTS_IIB_sorbose-sp"/>
</dbReference>
<keyword evidence="3" id="KW-0963">Cytoplasm</keyword>
<evidence type="ECO:0000256" key="3">
    <source>
        <dbReference type="ARBA" id="ARBA00022490"/>
    </source>
</evidence>
<evidence type="ECO:0000256" key="1">
    <source>
        <dbReference type="ARBA" id="ARBA00004496"/>
    </source>
</evidence>
<evidence type="ECO:0000256" key="2">
    <source>
        <dbReference type="ARBA" id="ARBA00022448"/>
    </source>
</evidence>
<dbReference type="Proteomes" id="UP001183682">
    <property type="component" value="Unassembled WGS sequence"/>
</dbReference>
<dbReference type="GeneID" id="93222756"/>
<feature type="domain" description="PTS EIIB type-4" evidence="8">
    <location>
        <begin position="1"/>
        <end position="161"/>
    </location>
</feature>
<evidence type="ECO:0000256" key="7">
    <source>
        <dbReference type="ARBA" id="ARBA00022777"/>
    </source>
</evidence>
<evidence type="ECO:0000256" key="5">
    <source>
        <dbReference type="ARBA" id="ARBA00022679"/>
    </source>
</evidence>
<proteinExistence type="predicted"/>
<dbReference type="EMBL" id="WVTI01000011">
    <property type="protein sequence ID" value="MXS26806.1"/>
    <property type="molecule type" value="Genomic_DNA"/>
</dbReference>
<comment type="subcellular location">
    <subcellularLocation>
        <location evidence="1">Cytoplasm</location>
    </subcellularLocation>
</comment>
<protein>
    <submittedName>
        <fullName evidence="9">PTS sugar transporter subunit IIB</fullName>
    </submittedName>
    <submittedName>
        <fullName evidence="10">PTS transporter subunit IIB</fullName>
    </submittedName>
</protein>
<dbReference type="GO" id="GO:0016301">
    <property type="term" value="F:kinase activity"/>
    <property type="evidence" value="ECO:0007669"/>
    <property type="project" value="UniProtKB-KW"/>
</dbReference>
<dbReference type="RefSeq" id="WP_003128882.1">
    <property type="nucleotide sequence ID" value="NZ_BSYC01000001.1"/>
</dbReference>
<organism evidence="10 11">
    <name type="scientific">Enterococcus gallinarum</name>
    <dbReference type="NCBI Taxonomy" id="1353"/>
    <lineage>
        <taxon>Bacteria</taxon>
        <taxon>Bacillati</taxon>
        <taxon>Bacillota</taxon>
        <taxon>Bacilli</taxon>
        <taxon>Lactobacillales</taxon>
        <taxon>Enterococcaceae</taxon>
        <taxon>Enterococcus</taxon>
    </lineage>
</organism>
<gene>
    <name evidence="10" type="ORF">GTI89_12125</name>
    <name evidence="9" type="ORF">P7E30_14075</name>
</gene>
<dbReference type="Gene3D" id="3.40.35.10">
    <property type="entry name" value="Phosphotransferase system, sorbose subfamily IIB component"/>
    <property type="match status" value="1"/>
</dbReference>
<evidence type="ECO:0000256" key="6">
    <source>
        <dbReference type="ARBA" id="ARBA00022683"/>
    </source>
</evidence>
<keyword evidence="2" id="KW-0813">Transport</keyword>
<keyword evidence="5" id="KW-0808">Transferase</keyword>
<dbReference type="SUPFAM" id="SSF52728">
    <property type="entry name" value="PTS IIb component"/>
    <property type="match status" value="1"/>
</dbReference>
<evidence type="ECO:0000256" key="4">
    <source>
        <dbReference type="ARBA" id="ARBA00022597"/>
    </source>
</evidence>
<dbReference type="GO" id="GO:0005737">
    <property type="term" value="C:cytoplasm"/>
    <property type="evidence" value="ECO:0007669"/>
    <property type="project" value="UniProtKB-SubCell"/>
</dbReference>
<dbReference type="PROSITE" id="PS51101">
    <property type="entry name" value="PTS_EIIB_TYPE_4"/>
    <property type="match status" value="1"/>
</dbReference>
<keyword evidence="7" id="KW-0418">Kinase</keyword>
<comment type="caution">
    <text evidence="10">The sequence shown here is derived from an EMBL/GenBank/DDBJ whole genome shotgun (WGS) entry which is preliminary data.</text>
</comment>
<evidence type="ECO:0000313" key="10">
    <source>
        <dbReference type="EMBL" id="MXS26806.1"/>
    </source>
</evidence>
<evidence type="ECO:0000313" key="11">
    <source>
        <dbReference type="Proteomes" id="UP000439965"/>
    </source>
</evidence>
<evidence type="ECO:0000313" key="9">
    <source>
        <dbReference type="EMBL" id="MDT2691299.1"/>
    </source>
</evidence>
<keyword evidence="6" id="KW-0598">Phosphotransferase system</keyword>
<dbReference type="InterPro" id="IPR036667">
    <property type="entry name" value="PTS_IIB_sorbose-sp_sf"/>
</dbReference>
<dbReference type="Proteomes" id="UP000439965">
    <property type="component" value="Unassembled WGS sequence"/>
</dbReference>
<dbReference type="AlphaFoldDB" id="A0A4V6LK28"/>